<gene>
    <name evidence="1" type="ORF">BG04_5954</name>
</gene>
<keyword evidence="1" id="KW-0614">Plasmid</keyword>
<reference evidence="1 2" key="1">
    <citation type="journal article" date="2015" name="Genome Announc.">
        <title>Complete genome sequences for 35 biothreat assay-relevant bacillus species.</title>
        <authorList>
            <person name="Johnson S.L."/>
            <person name="Daligault H.E."/>
            <person name="Davenport K.W."/>
            <person name="Jaissle J."/>
            <person name="Frey K.G."/>
            <person name="Ladner J.T."/>
            <person name="Broomall S.M."/>
            <person name="Bishop-Lilly K.A."/>
            <person name="Bruce D.C."/>
            <person name="Gibbons H.S."/>
            <person name="Coyne S.R."/>
            <person name="Lo C.C."/>
            <person name="Meincke L."/>
            <person name="Munk A.C."/>
            <person name="Koroleva G.I."/>
            <person name="Rosenzweig C.N."/>
            <person name="Palacios G.F."/>
            <person name="Redden C.L."/>
            <person name="Minogue T.D."/>
            <person name="Chain P.S."/>
        </authorList>
    </citation>
    <scope>NUCLEOTIDE SEQUENCE [LARGE SCALE GENOMIC DNA]</scope>
    <source>
        <strain evidence="2">ATCC 14581 / DSM 32 / JCM 2506 / NBRC 15308 / NCIMB 9376 / NCTC 10342 / NRRL B-14308 / VKM B-512</strain>
        <plasmid evidence="1 2">pBMV_1</plasmid>
    </source>
</reference>
<dbReference type="EMBL" id="CP009919">
    <property type="protein sequence ID" value="AJI20088.1"/>
    <property type="molecule type" value="Genomic_DNA"/>
</dbReference>
<dbReference type="KEGG" id="bmeg:BG04_5954"/>
<dbReference type="Proteomes" id="UP000031829">
    <property type="component" value="Plasmid pBMV_1"/>
</dbReference>
<protein>
    <submittedName>
        <fullName evidence="1">Uncharacterized protein</fullName>
    </submittedName>
</protein>
<dbReference type="AlphaFoldDB" id="A0A0B6AHK2"/>
<name>A0A0B6AHK2_PRIM2</name>
<dbReference type="HOGENOM" id="CLU_3022409_0_0_9"/>
<sequence>MDLFLKNIDPIVVKKIDEIEKKKRFLARTFLKVSLERKEVLRERKDYDKERKEKS</sequence>
<dbReference type="RefSeq" id="WP_165592328.1">
    <property type="nucleotide sequence ID" value="NZ_BCVB01000022.1"/>
</dbReference>
<organism evidence="1 2">
    <name type="scientific">Priestia megaterium (strain ATCC 14581 / DSM 32 / CCUG 1817 / JCM 2506 / NBRC 15308 / NCIMB 9376 / NCTC 10342 / NRRL B-14308 / VKM B-512 / Ford 19)</name>
    <name type="common">Bacillus megaterium</name>
    <dbReference type="NCBI Taxonomy" id="1348623"/>
    <lineage>
        <taxon>Bacteria</taxon>
        <taxon>Bacillati</taxon>
        <taxon>Bacillota</taxon>
        <taxon>Bacilli</taxon>
        <taxon>Bacillales</taxon>
        <taxon>Bacillaceae</taxon>
        <taxon>Priestia</taxon>
    </lineage>
</organism>
<dbReference type="GeneID" id="93646256"/>
<evidence type="ECO:0000313" key="2">
    <source>
        <dbReference type="Proteomes" id="UP000031829"/>
    </source>
</evidence>
<geneLocation type="plasmid" evidence="1 2">
    <name>pBMV_1</name>
</geneLocation>
<proteinExistence type="predicted"/>
<evidence type="ECO:0000313" key="1">
    <source>
        <dbReference type="EMBL" id="AJI20088.1"/>
    </source>
</evidence>
<accession>A0A0B6AHK2</accession>